<evidence type="ECO:0000256" key="3">
    <source>
        <dbReference type="ARBA" id="ARBA00010766"/>
    </source>
</evidence>
<dbReference type="Proteomes" id="UP001209540">
    <property type="component" value="Unassembled WGS sequence"/>
</dbReference>
<comment type="caution">
    <text evidence="10">The sequence shown here is derived from an EMBL/GenBank/DDBJ whole genome shotgun (WGS) entry which is preliminary data.</text>
</comment>
<keyword evidence="4 8" id="KW-0831">Ubiquinone biosynthesis</keyword>
<evidence type="ECO:0000256" key="6">
    <source>
        <dbReference type="ARBA" id="ARBA00023121"/>
    </source>
</evidence>
<dbReference type="GO" id="GO:0006744">
    <property type="term" value="P:ubiquinone biosynthetic process"/>
    <property type="evidence" value="ECO:0007669"/>
    <property type="project" value="UniProtKB-UniRule"/>
</dbReference>
<proteinExistence type="inferred from homology"/>
<keyword evidence="5" id="KW-0809">Transit peptide</keyword>
<evidence type="ECO:0000259" key="9">
    <source>
        <dbReference type="Pfam" id="PF08511"/>
    </source>
</evidence>
<accession>A0AAD5P9X4</accession>
<dbReference type="Pfam" id="PF08511">
    <property type="entry name" value="COQ9"/>
    <property type="match status" value="1"/>
</dbReference>
<dbReference type="FunFam" id="1.10.357.10:FF:000004">
    <property type="entry name" value="Ubiquinone biosynthesis protein COQ9, mitochondrial"/>
    <property type="match status" value="1"/>
</dbReference>
<dbReference type="InterPro" id="IPR012762">
    <property type="entry name" value="Ubiq_biosynth_COQ9"/>
</dbReference>
<dbReference type="AlphaFoldDB" id="A0AAD5P9X4"/>
<name>A0AAD5P9X4_9FUNG</name>
<keyword evidence="6 8" id="KW-0446">Lipid-binding</keyword>
<reference evidence="10" key="2">
    <citation type="submission" date="2023-02" db="EMBL/GenBank/DDBJ databases">
        <authorList>
            <consortium name="DOE Joint Genome Institute"/>
            <person name="Mondo S.J."/>
            <person name="Chang Y."/>
            <person name="Wang Y."/>
            <person name="Ahrendt S."/>
            <person name="Andreopoulos W."/>
            <person name="Barry K."/>
            <person name="Beard J."/>
            <person name="Benny G.L."/>
            <person name="Blankenship S."/>
            <person name="Bonito G."/>
            <person name="Cuomo C."/>
            <person name="Desiro A."/>
            <person name="Gervers K.A."/>
            <person name="Hundley H."/>
            <person name="Kuo A."/>
            <person name="LaButti K."/>
            <person name="Lang B.F."/>
            <person name="Lipzen A."/>
            <person name="O'Donnell K."/>
            <person name="Pangilinan J."/>
            <person name="Reynolds N."/>
            <person name="Sandor L."/>
            <person name="Smith M.W."/>
            <person name="Tsang A."/>
            <person name="Grigoriev I.V."/>
            <person name="Stajich J.E."/>
            <person name="Spatafora J.W."/>
        </authorList>
    </citation>
    <scope>NUCLEOTIDE SEQUENCE</scope>
    <source>
        <strain evidence="10">RSA 2281</strain>
    </source>
</reference>
<evidence type="ECO:0000256" key="1">
    <source>
        <dbReference type="ARBA" id="ARBA00004173"/>
    </source>
</evidence>
<dbReference type="GO" id="GO:0008289">
    <property type="term" value="F:lipid binding"/>
    <property type="evidence" value="ECO:0007669"/>
    <property type="project" value="UniProtKB-UniRule"/>
</dbReference>
<evidence type="ECO:0000256" key="8">
    <source>
        <dbReference type="RuleBase" id="RU366063"/>
    </source>
</evidence>
<comment type="similarity">
    <text evidence="3 8">Belongs to the COQ9 family.</text>
</comment>
<dbReference type="Gene3D" id="1.10.357.10">
    <property type="entry name" value="Tetracycline Repressor, domain 2"/>
    <property type="match status" value="1"/>
</dbReference>
<sequence>MLLRTLISRRFATTTLRCMSTATTSSAKTDPAKALLEATLPFVPQHGWTMESMVRGARELGYPSVAHGVFQHGEASLVDAFLTKCRTDHVTMIRQSMIVAEAQAEQTGQPLQKKSMGENVREYTAMRLELLKPYAHRWPDALAIMAHPANVPMSLNHLAELVDDILYYAGDRSPDFNWYVNRAGLATVYTSTELFMTQDRSADYTETFRFLDRRLEQVAQLEAGKKELGTMLNFGAKSFAGLLGIRGIQF</sequence>
<evidence type="ECO:0000256" key="7">
    <source>
        <dbReference type="ARBA" id="ARBA00023128"/>
    </source>
</evidence>
<keyword evidence="11" id="KW-1185">Reference proteome</keyword>
<evidence type="ECO:0000256" key="2">
    <source>
        <dbReference type="ARBA" id="ARBA00004749"/>
    </source>
</evidence>
<comment type="pathway">
    <text evidence="2 8">Cofactor biosynthesis; ubiquinone biosynthesis.</text>
</comment>
<comment type="subcellular location">
    <subcellularLocation>
        <location evidence="1 8">Mitochondrion</location>
    </subcellularLocation>
</comment>
<comment type="function">
    <text evidence="8">Membrane-associated protein that warps the membrane surface to access and bind aromatic isoprenes with high specificity, including ubiquinone (CoQ) isoprene intermediates and presents them directly to Coq7, therefore facilitating the Coq7-mediated hydroxylase step. Participates in the biosynthesis of coenzyme Q, also named ubiquinone, an essential lipid-soluble electron transporter for aerobic cellular respiration.</text>
</comment>
<dbReference type="PANTHER" id="PTHR21427">
    <property type="entry name" value="UBIQUINONE BIOSYNTHESIS PROTEIN COQ9, MITOCHONDRIAL"/>
    <property type="match status" value="1"/>
</dbReference>
<dbReference type="InterPro" id="IPR013718">
    <property type="entry name" value="COQ9_C"/>
</dbReference>
<evidence type="ECO:0000313" key="10">
    <source>
        <dbReference type="EMBL" id="KAI9250548.1"/>
    </source>
</evidence>
<evidence type="ECO:0000256" key="5">
    <source>
        <dbReference type="ARBA" id="ARBA00022946"/>
    </source>
</evidence>
<dbReference type="EMBL" id="JAIXMP010000032">
    <property type="protein sequence ID" value="KAI9250548.1"/>
    <property type="molecule type" value="Genomic_DNA"/>
</dbReference>
<keyword evidence="7 8" id="KW-0496">Mitochondrion</keyword>
<protein>
    <recommendedName>
        <fullName evidence="8">Ubiquinone biosynthesis protein</fullName>
    </recommendedName>
</protein>
<dbReference type="PANTHER" id="PTHR21427:SF19">
    <property type="entry name" value="UBIQUINONE BIOSYNTHESIS PROTEIN COQ9, MITOCHONDRIAL"/>
    <property type="match status" value="1"/>
</dbReference>
<evidence type="ECO:0000256" key="4">
    <source>
        <dbReference type="ARBA" id="ARBA00022688"/>
    </source>
</evidence>
<evidence type="ECO:0000313" key="11">
    <source>
        <dbReference type="Proteomes" id="UP001209540"/>
    </source>
</evidence>
<organism evidence="10 11">
    <name type="scientific">Phascolomyces articulosus</name>
    <dbReference type="NCBI Taxonomy" id="60185"/>
    <lineage>
        <taxon>Eukaryota</taxon>
        <taxon>Fungi</taxon>
        <taxon>Fungi incertae sedis</taxon>
        <taxon>Mucoromycota</taxon>
        <taxon>Mucoromycotina</taxon>
        <taxon>Mucoromycetes</taxon>
        <taxon>Mucorales</taxon>
        <taxon>Lichtheimiaceae</taxon>
        <taxon>Phascolomyces</taxon>
    </lineage>
</organism>
<reference evidence="10" key="1">
    <citation type="journal article" date="2022" name="IScience">
        <title>Evolution of zygomycete secretomes and the origins of terrestrial fungal ecologies.</title>
        <authorList>
            <person name="Chang Y."/>
            <person name="Wang Y."/>
            <person name="Mondo S."/>
            <person name="Ahrendt S."/>
            <person name="Andreopoulos W."/>
            <person name="Barry K."/>
            <person name="Beard J."/>
            <person name="Benny G.L."/>
            <person name="Blankenship S."/>
            <person name="Bonito G."/>
            <person name="Cuomo C."/>
            <person name="Desiro A."/>
            <person name="Gervers K.A."/>
            <person name="Hundley H."/>
            <person name="Kuo A."/>
            <person name="LaButti K."/>
            <person name="Lang B.F."/>
            <person name="Lipzen A."/>
            <person name="O'Donnell K."/>
            <person name="Pangilinan J."/>
            <person name="Reynolds N."/>
            <person name="Sandor L."/>
            <person name="Smith M.E."/>
            <person name="Tsang A."/>
            <person name="Grigoriev I.V."/>
            <person name="Stajich J.E."/>
            <person name="Spatafora J.W."/>
        </authorList>
    </citation>
    <scope>NUCLEOTIDE SEQUENCE</scope>
    <source>
        <strain evidence="10">RSA 2281</strain>
    </source>
</reference>
<dbReference type="GO" id="GO:0005743">
    <property type="term" value="C:mitochondrial inner membrane"/>
    <property type="evidence" value="ECO:0007669"/>
    <property type="project" value="TreeGrafter"/>
</dbReference>
<gene>
    <name evidence="10" type="ORF">BDA99DRAFT_210212</name>
</gene>
<feature type="domain" description="COQ9 C-terminal" evidence="9">
    <location>
        <begin position="151"/>
        <end position="222"/>
    </location>
</feature>
<dbReference type="NCBIfam" id="TIGR02396">
    <property type="entry name" value="diverge_rpsU"/>
    <property type="match status" value="1"/>
</dbReference>